<comment type="caution">
    <text evidence="2">The sequence shown here is derived from an EMBL/GenBank/DDBJ whole genome shotgun (WGS) entry which is preliminary data.</text>
</comment>
<protein>
    <recommendedName>
        <fullName evidence="1">MICOS complex subunit</fullName>
    </recommendedName>
</protein>
<dbReference type="GO" id="GO:0044284">
    <property type="term" value="C:mitochondrial crista junction"/>
    <property type="evidence" value="ECO:0007669"/>
    <property type="project" value="TreeGrafter"/>
</dbReference>
<sequence>MQSIRPLKPESPRRALLSASAAATGVVLHTSPQSEKLSIYPSQTPDVLLVETPSPLEEQIGVARRRVTETYREAHSRVQGVISRWIGVEHAIENRVKAIISPNESLTPGLLYVGVATLTGSIIARNRFLGTRLLLPPLFLFLSAKQFIPQTTANLSAYLGSLEEKYFPTLAQKHDIANAHSEMAWERLKDATQNGRQWVNHSAEVAVDKVQETTGLKLKETLGWAQKRVEVQVTEVAKVVEEKVVETKAAIDKAVEEVKVEASPPVEEVKTEEVKRLV</sequence>
<reference evidence="2" key="1">
    <citation type="submission" date="2020-07" db="EMBL/GenBank/DDBJ databases">
        <authorList>
            <person name="Nieuwenhuis M."/>
            <person name="Van De Peppel L.J.J."/>
        </authorList>
    </citation>
    <scope>NUCLEOTIDE SEQUENCE</scope>
    <source>
        <strain evidence="2">AP01</strain>
        <tissue evidence="2">Mycelium</tissue>
    </source>
</reference>
<dbReference type="PANTHER" id="PTHR28268:SF1">
    <property type="entry name" value="MICOS SUBUNIT MIC26"/>
    <property type="match status" value="1"/>
</dbReference>
<dbReference type="InterPro" id="IPR033181">
    <property type="entry name" value="Mic26_fungi"/>
</dbReference>
<organism evidence="2 3">
    <name type="scientific">Asterophora parasitica</name>
    <dbReference type="NCBI Taxonomy" id="117018"/>
    <lineage>
        <taxon>Eukaryota</taxon>
        <taxon>Fungi</taxon>
        <taxon>Dikarya</taxon>
        <taxon>Basidiomycota</taxon>
        <taxon>Agaricomycotina</taxon>
        <taxon>Agaricomycetes</taxon>
        <taxon>Agaricomycetidae</taxon>
        <taxon>Agaricales</taxon>
        <taxon>Tricholomatineae</taxon>
        <taxon>Lyophyllaceae</taxon>
        <taxon>Asterophora</taxon>
    </lineage>
</organism>
<dbReference type="PANTHER" id="PTHR28268">
    <property type="entry name" value="MICOS SUBUNIT MIC26"/>
    <property type="match status" value="1"/>
</dbReference>
<dbReference type="OrthoDB" id="2399148at2759"/>
<comment type="subunit">
    <text evidence="1">Component of the mitochondrial contact site and cristae organizing system (MICOS) complex.</text>
</comment>
<evidence type="ECO:0000313" key="3">
    <source>
        <dbReference type="Proteomes" id="UP000775547"/>
    </source>
</evidence>
<evidence type="ECO:0000313" key="2">
    <source>
        <dbReference type="EMBL" id="KAG5642283.1"/>
    </source>
</evidence>
<dbReference type="Proteomes" id="UP000775547">
    <property type="component" value="Unassembled WGS sequence"/>
</dbReference>
<comment type="subcellular location">
    <subcellularLocation>
        <location evidence="1">Mitochondrion inner membrane</location>
    </subcellularLocation>
</comment>
<dbReference type="InterPro" id="IPR019166">
    <property type="entry name" value="MIC26/MIC27"/>
</dbReference>
<dbReference type="Pfam" id="PF09769">
    <property type="entry name" value="ApoO"/>
    <property type="match status" value="1"/>
</dbReference>
<keyword evidence="1" id="KW-0496">Mitochondrion</keyword>
<dbReference type="AlphaFoldDB" id="A0A9P7K9I3"/>
<keyword evidence="3" id="KW-1185">Reference proteome</keyword>
<accession>A0A9P7K9I3</accession>
<evidence type="ECO:0000256" key="1">
    <source>
        <dbReference type="RuleBase" id="RU363021"/>
    </source>
</evidence>
<comment type="function">
    <text evidence="1">Component of the MICOS complex, a large protein complex of the mitochondrial inner membrane that plays crucial roles in the maintenance of crista junctions, inner membrane architecture, and formation of contact sites to the outer membrane.</text>
</comment>
<dbReference type="SUPFAM" id="SSF58113">
    <property type="entry name" value="Apolipoprotein A-I"/>
    <property type="match status" value="1"/>
</dbReference>
<keyword evidence="1" id="KW-0472">Membrane</keyword>
<dbReference type="GO" id="GO:0042407">
    <property type="term" value="P:cristae formation"/>
    <property type="evidence" value="ECO:0007669"/>
    <property type="project" value="InterPro"/>
</dbReference>
<name>A0A9P7K9I3_9AGAR</name>
<dbReference type="EMBL" id="JABCKV010000199">
    <property type="protein sequence ID" value="KAG5642283.1"/>
    <property type="molecule type" value="Genomic_DNA"/>
</dbReference>
<dbReference type="GO" id="GO:0061617">
    <property type="term" value="C:MICOS complex"/>
    <property type="evidence" value="ECO:0007669"/>
    <property type="project" value="UniProtKB-UniRule"/>
</dbReference>
<keyword evidence="1" id="KW-0999">Mitochondrion inner membrane</keyword>
<proteinExistence type="predicted"/>
<reference evidence="2" key="2">
    <citation type="submission" date="2021-10" db="EMBL/GenBank/DDBJ databases">
        <title>Phylogenomics reveals ancestral predisposition of the termite-cultivated fungus Termitomyces towards a domesticated lifestyle.</title>
        <authorList>
            <person name="Auxier B."/>
            <person name="Grum-Grzhimaylo A."/>
            <person name="Cardenas M.E."/>
            <person name="Lodge J.D."/>
            <person name="Laessoe T."/>
            <person name="Pedersen O."/>
            <person name="Smith M.E."/>
            <person name="Kuyper T.W."/>
            <person name="Franco-Molano E.A."/>
            <person name="Baroni T.J."/>
            <person name="Aanen D.K."/>
        </authorList>
    </citation>
    <scope>NUCLEOTIDE SEQUENCE</scope>
    <source>
        <strain evidence="2">AP01</strain>
        <tissue evidence="2">Mycelium</tissue>
    </source>
</reference>
<gene>
    <name evidence="2" type="ORF">DXG03_003060</name>
</gene>